<proteinExistence type="predicted"/>
<gene>
    <name evidence="2" type="ORF">EF807_09095</name>
</gene>
<dbReference type="Proteomes" id="UP000320766">
    <property type="component" value="Unassembled WGS sequence"/>
</dbReference>
<dbReference type="EMBL" id="RXIL01000182">
    <property type="protein sequence ID" value="RZN65811.1"/>
    <property type="molecule type" value="Genomic_DNA"/>
</dbReference>
<dbReference type="AlphaFoldDB" id="A0A520KUN9"/>
<sequence length="276" mass="31118">MSKDLRLPFYWPHVKDDTRGTSPGECLRCKGLKLLCGKAECPLLTQYRVRAGVNKMLSKDICDASPPGIFVGWKGYPKVQMGPMVSIGDLHGYDPHLLDDPGRWYGSGIEDIITYRSSLIRSKQRLEVNSARDPGYKLKEFQELVLSIKPVDVEMLFSKIPKFHILFSPMSEPMPPSAPLEKFSLEGTPSIPVSVDKIHSDTDLNAKDALYELHTKGYDEYYLTKILSAGTLGTGKKRRLVPTRWSITAVDDILGKKLIEEIRDLPSVDEYLVFEK</sequence>
<dbReference type="InterPro" id="IPR006978">
    <property type="entry name" value="Nre_N"/>
</dbReference>
<evidence type="ECO:0000259" key="1">
    <source>
        <dbReference type="Pfam" id="PF04894"/>
    </source>
</evidence>
<dbReference type="PANTHER" id="PTHR38136:SF2">
    <property type="entry name" value="DNA REPAIR PROTEIN"/>
    <property type="match status" value="1"/>
</dbReference>
<dbReference type="Pfam" id="PF04894">
    <property type="entry name" value="Nre_N"/>
    <property type="match status" value="1"/>
</dbReference>
<evidence type="ECO:0000313" key="2">
    <source>
        <dbReference type="EMBL" id="RZN65811.1"/>
    </source>
</evidence>
<accession>A0A520KUN9</accession>
<comment type="caution">
    <text evidence="2">The sequence shown here is derived from an EMBL/GenBank/DDBJ whole genome shotgun (WGS) entry which is preliminary data.</text>
</comment>
<dbReference type="PANTHER" id="PTHR38136">
    <property type="entry name" value="DNA REPAIR PROTEIN"/>
    <property type="match status" value="1"/>
</dbReference>
<reference evidence="2 3" key="1">
    <citation type="journal article" date="2019" name="Nat. Microbiol.">
        <title>Wide diversity of methane and short-chain alkane metabolisms in uncultured archaea.</title>
        <authorList>
            <person name="Borrel G."/>
            <person name="Adam P.S."/>
            <person name="McKay L.J."/>
            <person name="Chen L.X."/>
            <person name="Sierra-Garcia I.N."/>
            <person name="Sieber C.M."/>
            <person name="Letourneur Q."/>
            <person name="Ghozlane A."/>
            <person name="Andersen G.L."/>
            <person name="Li W.J."/>
            <person name="Hallam S.J."/>
            <person name="Muyzer G."/>
            <person name="de Oliveira V.M."/>
            <person name="Inskeep W.P."/>
            <person name="Banfield J.F."/>
            <person name="Gribaldo S."/>
        </authorList>
    </citation>
    <scope>NUCLEOTIDE SEQUENCE [LARGE SCALE GENOMIC DNA]</scope>
    <source>
        <strain evidence="2">NM1b</strain>
    </source>
</reference>
<dbReference type="InterPro" id="IPR033167">
    <property type="entry name" value="Nre"/>
</dbReference>
<dbReference type="GO" id="GO:0006281">
    <property type="term" value="P:DNA repair"/>
    <property type="evidence" value="ECO:0007669"/>
    <property type="project" value="InterPro"/>
</dbReference>
<organism evidence="2 3">
    <name type="scientific">Candidatus Methanolliviera hydrocarbonicum</name>
    <dbReference type="NCBI Taxonomy" id="2491085"/>
    <lineage>
        <taxon>Archaea</taxon>
        <taxon>Methanobacteriati</taxon>
        <taxon>Methanobacteriota</taxon>
        <taxon>Candidatus Methanoliparia</taxon>
        <taxon>Candidatus Methanoliparales</taxon>
        <taxon>Candidatus Methanollivieraceae</taxon>
        <taxon>Candidatus Methanolliviera</taxon>
    </lineage>
</organism>
<protein>
    <recommendedName>
        <fullName evidence="1">Archaeal Nre N-terminal domain-containing protein</fullName>
    </recommendedName>
</protein>
<feature type="domain" description="Archaeal Nre N-terminal" evidence="1">
    <location>
        <begin position="35"/>
        <end position="275"/>
    </location>
</feature>
<evidence type="ECO:0000313" key="3">
    <source>
        <dbReference type="Proteomes" id="UP000320766"/>
    </source>
</evidence>
<name>A0A520KUN9_9EURY</name>